<dbReference type="Proteomes" id="UP000652761">
    <property type="component" value="Unassembled WGS sequence"/>
</dbReference>
<feature type="compositionally biased region" description="Basic and acidic residues" evidence="1">
    <location>
        <begin position="60"/>
        <end position="73"/>
    </location>
</feature>
<feature type="compositionally biased region" description="Basic and acidic residues" evidence="1">
    <location>
        <begin position="159"/>
        <end position="173"/>
    </location>
</feature>
<evidence type="ECO:0000313" key="4">
    <source>
        <dbReference type="Proteomes" id="UP000652761"/>
    </source>
</evidence>
<dbReference type="InterPro" id="IPR012891">
    <property type="entry name" value="GCK_dom"/>
</dbReference>
<feature type="region of interest" description="Disordered" evidence="1">
    <location>
        <begin position="1"/>
        <end position="73"/>
    </location>
</feature>
<dbReference type="Pfam" id="PF07802">
    <property type="entry name" value="GCK"/>
    <property type="match status" value="1"/>
</dbReference>
<dbReference type="PANTHER" id="PTHR34357">
    <property type="entry name" value="F7A19.14 PROTEIN-RELATED"/>
    <property type="match status" value="1"/>
</dbReference>
<dbReference type="SMR" id="A0A843UK38"/>
<comment type="caution">
    <text evidence="3">The sequence shown here is derived from an EMBL/GenBank/DDBJ whole genome shotgun (WGS) entry which is preliminary data.</text>
</comment>
<accession>A0A843UK38</accession>
<evidence type="ECO:0000256" key="1">
    <source>
        <dbReference type="SAM" id="MobiDB-lite"/>
    </source>
</evidence>
<dbReference type="Gene3D" id="1.10.287.2900">
    <property type="match status" value="1"/>
</dbReference>
<dbReference type="AlphaFoldDB" id="A0A843UK38"/>
<dbReference type="PANTHER" id="PTHR34357:SF2">
    <property type="entry name" value="F26F24.3-RELATED"/>
    <property type="match status" value="1"/>
</dbReference>
<keyword evidence="4" id="KW-1185">Reference proteome</keyword>
<feature type="compositionally biased region" description="Polar residues" evidence="1">
    <location>
        <begin position="174"/>
        <end position="184"/>
    </location>
</feature>
<evidence type="ECO:0000259" key="2">
    <source>
        <dbReference type="SMART" id="SM01227"/>
    </source>
</evidence>
<feature type="region of interest" description="Disordered" evidence="1">
    <location>
        <begin position="159"/>
        <end position="184"/>
    </location>
</feature>
<sequence>MVQQQRQHSLADDYVLKPAPRPRSPPPPPPLPSSSQIVAPAVAAELKQEADVNNESRAGISEEVKPTTRDDIEDKKLEAEQMDGNVVEGEEEECGFCLFMKGGGCKESFIAWEKCMEEAERNEEDLVEKCYKVTASLMTCMESHADYYEPILRAEKAMKEELARGLEEERESPSDGTAATATQQ</sequence>
<feature type="compositionally biased region" description="Pro residues" evidence="1">
    <location>
        <begin position="19"/>
        <end position="32"/>
    </location>
</feature>
<feature type="domain" description="GCK" evidence="2">
    <location>
        <begin position="92"/>
        <end position="166"/>
    </location>
</feature>
<dbReference type="SMART" id="SM01227">
    <property type="entry name" value="GCK"/>
    <property type="match status" value="1"/>
</dbReference>
<proteinExistence type="predicted"/>
<gene>
    <name evidence="3" type="ORF">Taro_012773</name>
</gene>
<reference evidence="3" key="1">
    <citation type="submission" date="2017-07" db="EMBL/GenBank/DDBJ databases">
        <title>Taro Niue Genome Assembly and Annotation.</title>
        <authorList>
            <person name="Atibalentja N."/>
            <person name="Keating K."/>
            <person name="Fields C.J."/>
        </authorList>
    </citation>
    <scope>NUCLEOTIDE SEQUENCE</scope>
    <source>
        <strain evidence="3">Niue_2</strain>
        <tissue evidence="3">Leaf</tissue>
    </source>
</reference>
<dbReference type="OrthoDB" id="2148418at2759"/>
<protein>
    <recommendedName>
        <fullName evidence="2">GCK domain-containing protein</fullName>
    </recommendedName>
</protein>
<dbReference type="EMBL" id="NMUH01000501">
    <property type="protein sequence ID" value="MQL80309.1"/>
    <property type="molecule type" value="Genomic_DNA"/>
</dbReference>
<organism evidence="3 4">
    <name type="scientific">Colocasia esculenta</name>
    <name type="common">Wild taro</name>
    <name type="synonym">Arum esculentum</name>
    <dbReference type="NCBI Taxonomy" id="4460"/>
    <lineage>
        <taxon>Eukaryota</taxon>
        <taxon>Viridiplantae</taxon>
        <taxon>Streptophyta</taxon>
        <taxon>Embryophyta</taxon>
        <taxon>Tracheophyta</taxon>
        <taxon>Spermatophyta</taxon>
        <taxon>Magnoliopsida</taxon>
        <taxon>Liliopsida</taxon>
        <taxon>Araceae</taxon>
        <taxon>Aroideae</taxon>
        <taxon>Colocasieae</taxon>
        <taxon>Colocasia</taxon>
    </lineage>
</organism>
<evidence type="ECO:0000313" key="3">
    <source>
        <dbReference type="EMBL" id="MQL80309.1"/>
    </source>
</evidence>
<name>A0A843UK38_COLES</name>